<dbReference type="NCBIfam" id="TIGR04180">
    <property type="entry name" value="EDH_00030"/>
    <property type="match status" value="1"/>
</dbReference>
<dbReference type="InterPro" id="IPR016040">
    <property type="entry name" value="NAD(P)-bd_dom"/>
</dbReference>
<evidence type="ECO:0000313" key="3">
    <source>
        <dbReference type="Proteomes" id="UP000094009"/>
    </source>
</evidence>
<dbReference type="Proteomes" id="UP000094009">
    <property type="component" value="Unassembled WGS sequence"/>
</dbReference>
<feature type="domain" description="NAD(P)-binding" evidence="1">
    <location>
        <begin position="2"/>
        <end position="303"/>
    </location>
</feature>
<dbReference type="SUPFAM" id="SSF51735">
    <property type="entry name" value="NAD(P)-binding Rossmann-fold domains"/>
    <property type="match status" value="1"/>
</dbReference>
<sequence length="329" mass="35696">MLVTGADGFIGSHLVEELVRQGREVKALVLYNSFDSWGWLDQAPQEIKDAIEVVSGDVRDPICVRNAMTGCGAVMHLAALIAIPYSYVAPHSYVDVNVVGTLNVVQAARDLGVEKIMHTSTSEVYGTAQFVPITEEHPLVGQSPYSASKIGADQIAMSYWRSFEVPVAIARPFNTYGPRQSARAVIPTVITQIAGGKKTIELGALSPTRDFNFVKDTVQGMIAILDGKASVGKVINIGSGYEISVGDMVELVAEIMNAEVEIISKNERIRPEASEVERLLADASVAKSLLDWEPRIGGREGLKQGLAETITWFSSPENLAQYRIGQYTI</sequence>
<dbReference type="InterPro" id="IPR045869">
    <property type="entry name" value="Arna-like_SDR_e"/>
</dbReference>
<proteinExistence type="predicted"/>
<dbReference type="GO" id="GO:0016831">
    <property type="term" value="F:carboxy-lyase activity"/>
    <property type="evidence" value="ECO:0007669"/>
    <property type="project" value="InterPro"/>
</dbReference>
<dbReference type="CDD" id="cd05257">
    <property type="entry name" value="Arna_like_SDR_e"/>
    <property type="match status" value="1"/>
</dbReference>
<gene>
    <name evidence="2" type="ORF">TH4_02345</name>
</gene>
<dbReference type="InterPro" id="IPR036291">
    <property type="entry name" value="NAD(P)-bd_dom_sf"/>
</dbReference>
<reference evidence="2 3" key="1">
    <citation type="submission" date="2014-07" db="EMBL/GenBank/DDBJ databases">
        <title>Draft genome sequence of Thalassospira tepidiphila 1-1B.</title>
        <authorList>
            <person name="Lai Q."/>
            <person name="Shao Z."/>
        </authorList>
    </citation>
    <scope>NUCLEOTIDE SEQUENCE [LARGE SCALE GENOMIC DNA]</scope>
    <source>
        <strain evidence="2 3">MCCC 1A03514</strain>
    </source>
</reference>
<evidence type="ECO:0000259" key="1">
    <source>
        <dbReference type="Pfam" id="PF16363"/>
    </source>
</evidence>
<name>A0A853L3Q2_9PROT</name>
<organism evidence="2 3">
    <name type="scientific">Thalassospira tepidiphila MCCC 1A03514</name>
    <dbReference type="NCBI Taxonomy" id="1177930"/>
    <lineage>
        <taxon>Bacteria</taxon>
        <taxon>Pseudomonadati</taxon>
        <taxon>Pseudomonadota</taxon>
        <taxon>Alphaproteobacteria</taxon>
        <taxon>Rhodospirillales</taxon>
        <taxon>Thalassospiraceae</taxon>
        <taxon>Thalassospira</taxon>
    </lineage>
</organism>
<dbReference type="InterPro" id="IPR026390">
    <property type="entry name" value="LegB-like"/>
</dbReference>
<dbReference type="Pfam" id="PF16363">
    <property type="entry name" value="GDP_Man_Dehyd"/>
    <property type="match status" value="1"/>
</dbReference>
<dbReference type="Gene3D" id="3.90.25.10">
    <property type="entry name" value="UDP-galactose 4-epimerase, domain 1"/>
    <property type="match status" value="1"/>
</dbReference>
<dbReference type="AlphaFoldDB" id="A0A853L3Q2"/>
<accession>A0A853L3Q2</accession>
<dbReference type="PANTHER" id="PTHR43000">
    <property type="entry name" value="DTDP-D-GLUCOSE 4,6-DEHYDRATASE-RELATED"/>
    <property type="match status" value="1"/>
</dbReference>
<protein>
    <submittedName>
        <fullName evidence="2">NAD-dependent dehydratase</fullName>
    </submittedName>
</protein>
<dbReference type="Gene3D" id="3.40.50.720">
    <property type="entry name" value="NAD(P)-binding Rossmann-like Domain"/>
    <property type="match status" value="1"/>
</dbReference>
<evidence type="ECO:0000313" key="2">
    <source>
        <dbReference type="EMBL" id="OAZ11938.1"/>
    </source>
</evidence>
<dbReference type="EMBL" id="JPVZ01000001">
    <property type="protein sequence ID" value="OAZ11938.1"/>
    <property type="molecule type" value="Genomic_DNA"/>
</dbReference>
<comment type="caution">
    <text evidence="2">The sequence shown here is derived from an EMBL/GenBank/DDBJ whole genome shotgun (WGS) entry which is preliminary data.</text>
</comment>